<organism evidence="3 4">
    <name type="scientific">Tanacetum coccineum</name>
    <dbReference type="NCBI Taxonomy" id="301880"/>
    <lineage>
        <taxon>Eukaryota</taxon>
        <taxon>Viridiplantae</taxon>
        <taxon>Streptophyta</taxon>
        <taxon>Embryophyta</taxon>
        <taxon>Tracheophyta</taxon>
        <taxon>Spermatophyta</taxon>
        <taxon>Magnoliopsida</taxon>
        <taxon>eudicotyledons</taxon>
        <taxon>Gunneridae</taxon>
        <taxon>Pentapetalae</taxon>
        <taxon>asterids</taxon>
        <taxon>campanulids</taxon>
        <taxon>Asterales</taxon>
        <taxon>Asteraceae</taxon>
        <taxon>Asteroideae</taxon>
        <taxon>Anthemideae</taxon>
        <taxon>Anthemidinae</taxon>
        <taxon>Tanacetum</taxon>
    </lineage>
</organism>
<dbReference type="InterPro" id="IPR024675">
    <property type="entry name" value="eIF3g_N"/>
</dbReference>
<sequence length="395" mass="44905">MTETIEQYMSNTRGNYGSRVVRPKINDKTHFELKGQYLKELRENTSSGSKHEDANEHIEKVLDIVDLLHIPEVTQDQVMLRVFPMSLSGAASRWLRNEPSVILFYNGLDVLTRQILDSKGFIPTKTVADAKIAIQEMTEYSQKWHNGISLKTRSTETSDGLATIQAQLNNLEREIKKVNEKVYAAQVGCELCKGPHYTKDCPLKEEGNTLEEAYYTRFRAPYQPGGQYRATGLGFYQRNNENSSYPDQRQTLEESLTKFMAESAKRHEKNSDIIKEIRASTDAAIRNQGASIKTLEIQIGQMSKVLQERGIGGLPGSTEPNPIDHVKSISTGKANSYEIHRMRCSPHFVSGSQHRSIFSETVPFPRRLQNYCCDDWRKAQDVKVLEAYDHALPQK</sequence>
<accession>A0ABQ4ZHF1</accession>
<protein>
    <submittedName>
        <fullName evidence="3">Retrovirus-related pol polyprotein from transposon TNT 1-94</fullName>
    </submittedName>
</protein>
<keyword evidence="1" id="KW-0175">Coiled coil</keyword>
<name>A0ABQ4ZHF1_9ASTR</name>
<reference evidence="3" key="1">
    <citation type="journal article" date="2022" name="Int. J. Mol. Sci.">
        <title>Draft Genome of Tanacetum Coccineum: Genomic Comparison of Closely Related Tanacetum-Family Plants.</title>
        <authorList>
            <person name="Yamashiro T."/>
            <person name="Shiraishi A."/>
            <person name="Nakayama K."/>
            <person name="Satake H."/>
        </authorList>
    </citation>
    <scope>NUCLEOTIDE SEQUENCE</scope>
</reference>
<evidence type="ECO:0000313" key="4">
    <source>
        <dbReference type="Proteomes" id="UP001151760"/>
    </source>
</evidence>
<reference evidence="3" key="2">
    <citation type="submission" date="2022-01" db="EMBL/GenBank/DDBJ databases">
        <authorList>
            <person name="Yamashiro T."/>
            <person name="Shiraishi A."/>
            <person name="Satake H."/>
            <person name="Nakayama K."/>
        </authorList>
    </citation>
    <scope>NUCLEOTIDE SEQUENCE</scope>
</reference>
<gene>
    <name evidence="3" type="ORF">Tco_0771362</name>
</gene>
<evidence type="ECO:0000259" key="2">
    <source>
        <dbReference type="Pfam" id="PF12353"/>
    </source>
</evidence>
<comment type="caution">
    <text evidence="3">The sequence shown here is derived from an EMBL/GenBank/DDBJ whole genome shotgun (WGS) entry which is preliminary data.</text>
</comment>
<dbReference type="EMBL" id="BQNB010011295">
    <property type="protein sequence ID" value="GJS88726.1"/>
    <property type="molecule type" value="Genomic_DNA"/>
</dbReference>
<proteinExistence type="predicted"/>
<evidence type="ECO:0000256" key="1">
    <source>
        <dbReference type="SAM" id="Coils"/>
    </source>
</evidence>
<dbReference type="Pfam" id="PF12353">
    <property type="entry name" value="eIF3g"/>
    <property type="match status" value="1"/>
</dbReference>
<dbReference type="Proteomes" id="UP001151760">
    <property type="component" value="Unassembled WGS sequence"/>
</dbReference>
<feature type="domain" description="Eukaryotic translation initiation factor 3 subunit G N-terminal" evidence="2">
    <location>
        <begin position="169"/>
        <end position="205"/>
    </location>
</feature>
<keyword evidence="4" id="KW-1185">Reference proteome</keyword>
<evidence type="ECO:0000313" key="3">
    <source>
        <dbReference type="EMBL" id="GJS88726.1"/>
    </source>
</evidence>
<feature type="coiled-coil region" evidence="1">
    <location>
        <begin position="161"/>
        <end position="188"/>
    </location>
</feature>